<reference evidence="2 3" key="1">
    <citation type="submission" date="2019-07" db="EMBL/GenBank/DDBJ databases">
        <title>Genome sequence of 2 isolates from Red Sea Mangroves.</title>
        <authorList>
            <person name="Sefrji F."/>
            <person name="Michoud G."/>
            <person name="Merlino G."/>
            <person name="Daffonchio D."/>
        </authorList>
    </citation>
    <scope>NUCLEOTIDE SEQUENCE [LARGE SCALE GENOMIC DNA]</scope>
    <source>
        <strain evidence="2 3">R1DC41</strain>
    </source>
</reference>
<dbReference type="EMBL" id="CP049742">
    <property type="protein sequence ID" value="QPC48028.1"/>
    <property type="molecule type" value="Genomic_DNA"/>
</dbReference>
<dbReference type="GO" id="GO:0005840">
    <property type="term" value="C:ribosome"/>
    <property type="evidence" value="ECO:0007669"/>
    <property type="project" value="UniProtKB-KW"/>
</dbReference>
<dbReference type="KEGG" id="mcui:G8O30_14335"/>
<dbReference type="Pfam" id="PF01248">
    <property type="entry name" value="Ribosomal_L7Ae"/>
    <property type="match status" value="1"/>
</dbReference>
<protein>
    <submittedName>
        <fullName evidence="2">50S ribosomal protein L7ae-like protein</fullName>
    </submittedName>
</protein>
<dbReference type="SUPFAM" id="SSF55315">
    <property type="entry name" value="L30e-like"/>
    <property type="match status" value="1"/>
</dbReference>
<dbReference type="Gene3D" id="3.30.1330.30">
    <property type="match status" value="1"/>
</dbReference>
<sequence length="82" mass="8644">MSYEKVAQAKRKIIGTKQTLKALKSGSVLEVVVALDADPLVAKKIIEVAELHKVPISTVNSMDTLGEVAGIDIGATTVAITR</sequence>
<keyword evidence="2" id="KW-0689">Ribosomal protein</keyword>
<evidence type="ECO:0000259" key="1">
    <source>
        <dbReference type="Pfam" id="PF01248"/>
    </source>
</evidence>
<keyword evidence="2" id="KW-0687">Ribonucleoprotein</keyword>
<dbReference type="RefSeq" id="WP_239672710.1">
    <property type="nucleotide sequence ID" value="NZ_CP049742.1"/>
</dbReference>
<feature type="domain" description="Ribosomal protein eL8/eL30/eS12/Gadd45" evidence="1">
    <location>
        <begin position="5"/>
        <end position="81"/>
    </location>
</feature>
<dbReference type="Proteomes" id="UP000593626">
    <property type="component" value="Chromosome"/>
</dbReference>
<name>A0A7S8CDX8_9BACI</name>
<evidence type="ECO:0000313" key="3">
    <source>
        <dbReference type="Proteomes" id="UP000593626"/>
    </source>
</evidence>
<dbReference type="InterPro" id="IPR029064">
    <property type="entry name" value="Ribosomal_eL30-like_sf"/>
</dbReference>
<organism evidence="2 3">
    <name type="scientific">Mangrovibacillus cuniculi</name>
    <dbReference type="NCBI Taxonomy" id="2593652"/>
    <lineage>
        <taxon>Bacteria</taxon>
        <taxon>Bacillati</taxon>
        <taxon>Bacillota</taxon>
        <taxon>Bacilli</taxon>
        <taxon>Bacillales</taxon>
        <taxon>Bacillaceae</taxon>
        <taxon>Mangrovibacillus</taxon>
    </lineage>
</organism>
<accession>A0A7S8CDX8</accession>
<proteinExistence type="predicted"/>
<gene>
    <name evidence="2" type="ORF">G8O30_14335</name>
</gene>
<dbReference type="AlphaFoldDB" id="A0A7S8CDX8"/>
<dbReference type="InterPro" id="IPR004038">
    <property type="entry name" value="Ribosomal_eL8/eL30/eS12/Gad45"/>
</dbReference>
<keyword evidence="3" id="KW-1185">Reference proteome</keyword>
<evidence type="ECO:0000313" key="2">
    <source>
        <dbReference type="EMBL" id="QPC48028.1"/>
    </source>
</evidence>